<dbReference type="Gramene" id="TKW27955">
    <property type="protein sequence ID" value="TKW27955"/>
    <property type="gene ID" value="SEVIR_3G292200v2"/>
</dbReference>
<feature type="compositionally biased region" description="Basic and acidic residues" evidence="1">
    <location>
        <begin position="48"/>
        <end position="58"/>
    </location>
</feature>
<gene>
    <name evidence="2" type="ORF">SEVIR_3G292200v2</name>
</gene>
<evidence type="ECO:0000313" key="3">
    <source>
        <dbReference type="Proteomes" id="UP000298652"/>
    </source>
</evidence>
<organism evidence="2 3">
    <name type="scientific">Setaria viridis</name>
    <name type="common">Green bristlegrass</name>
    <name type="synonym">Setaria italica subsp. viridis</name>
    <dbReference type="NCBI Taxonomy" id="4556"/>
    <lineage>
        <taxon>Eukaryota</taxon>
        <taxon>Viridiplantae</taxon>
        <taxon>Streptophyta</taxon>
        <taxon>Embryophyta</taxon>
        <taxon>Tracheophyta</taxon>
        <taxon>Spermatophyta</taxon>
        <taxon>Magnoliopsida</taxon>
        <taxon>Liliopsida</taxon>
        <taxon>Poales</taxon>
        <taxon>Poaceae</taxon>
        <taxon>PACMAD clade</taxon>
        <taxon>Panicoideae</taxon>
        <taxon>Panicodae</taxon>
        <taxon>Paniceae</taxon>
        <taxon>Cenchrinae</taxon>
        <taxon>Setaria</taxon>
    </lineage>
</organism>
<dbReference type="AlphaFoldDB" id="A0A4U6VH10"/>
<evidence type="ECO:0000256" key="1">
    <source>
        <dbReference type="SAM" id="MobiDB-lite"/>
    </source>
</evidence>
<evidence type="ECO:0000313" key="2">
    <source>
        <dbReference type="EMBL" id="TKW27955.1"/>
    </source>
</evidence>
<feature type="compositionally biased region" description="Basic and acidic residues" evidence="1">
    <location>
        <begin position="24"/>
        <end position="36"/>
    </location>
</feature>
<protein>
    <submittedName>
        <fullName evidence="2">Uncharacterized protein</fullName>
    </submittedName>
</protein>
<feature type="region of interest" description="Disordered" evidence="1">
    <location>
        <begin position="1"/>
        <end position="60"/>
    </location>
</feature>
<keyword evidence="3" id="KW-1185">Reference proteome</keyword>
<proteinExistence type="predicted"/>
<dbReference type="Proteomes" id="UP000298652">
    <property type="component" value="Chromosome 3"/>
</dbReference>
<name>A0A4U6VH10_SETVI</name>
<accession>A0A4U6VH10</accession>
<reference evidence="2" key="1">
    <citation type="submission" date="2019-03" db="EMBL/GenBank/DDBJ databases">
        <title>WGS assembly of Setaria viridis.</title>
        <authorList>
            <person name="Huang P."/>
            <person name="Jenkins J."/>
            <person name="Grimwood J."/>
            <person name="Barry K."/>
            <person name="Healey A."/>
            <person name="Mamidi S."/>
            <person name="Sreedasyam A."/>
            <person name="Shu S."/>
            <person name="Feldman M."/>
            <person name="Wu J."/>
            <person name="Yu Y."/>
            <person name="Chen C."/>
            <person name="Johnson J."/>
            <person name="Rokhsar D."/>
            <person name="Baxter I."/>
            <person name="Schmutz J."/>
            <person name="Brutnell T."/>
            <person name="Kellogg E."/>
        </authorList>
    </citation>
    <scope>NUCLEOTIDE SEQUENCE [LARGE SCALE GENOMIC DNA]</scope>
</reference>
<sequence>MVADTKILDPANATPELGLPSALSEERVVDAGNMDKGRRKSTPRPKHINTEGDADKHSPSARLANCLSFARMKGIDRNKR</sequence>
<feature type="compositionally biased region" description="Basic residues" evidence="1">
    <location>
        <begin position="37"/>
        <end position="47"/>
    </location>
</feature>
<dbReference type="EMBL" id="CM016554">
    <property type="protein sequence ID" value="TKW27955.1"/>
    <property type="molecule type" value="Genomic_DNA"/>
</dbReference>